<dbReference type="Pfam" id="PF13476">
    <property type="entry name" value="AAA_23"/>
    <property type="match status" value="1"/>
</dbReference>
<name>A0A066UNK3_9GAMM</name>
<feature type="coiled-coil region" evidence="1">
    <location>
        <begin position="935"/>
        <end position="969"/>
    </location>
</feature>
<dbReference type="EMBL" id="AOMT01000005">
    <property type="protein sequence ID" value="KDN25778.1"/>
    <property type="molecule type" value="Genomic_DNA"/>
</dbReference>
<dbReference type="InterPro" id="IPR038729">
    <property type="entry name" value="Rad50/SbcC_AAA"/>
</dbReference>
<dbReference type="Pfam" id="PF13558">
    <property type="entry name" value="SbcC_Walker_B"/>
    <property type="match status" value="1"/>
</dbReference>
<feature type="coiled-coil region" evidence="1">
    <location>
        <begin position="654"/>
        <end position="688"/>
    </location>
</feature>
<dbReference type="PANTHER" id="PTHR32114">
    <property type="entry name" value="ABC TRANSPORTER ABCH.3"/>
    <property type="match status" value="1"/>
</dbReference>
<feature type="coiled-coil region" evidence="1">
    <location>
        <begin position="439"/>
        <end position="494"/>
    </location>
</feature>
<accession>A0A066UNK3</accession>
<dbReference type="GO" id="GO:0016887">
    <property type="term" value="F:ATP hydrolysis activity"/>
    <property type="evidence" value="ECO:0007669"/>
    <property type="project" value="InterPro"/>
</dbReference>
<dbReference type="RefSeq" id="WP_036362230.1">
    <property type="nucleotide sequence ID" value="NZ_AOMT01000005.1"/>
</dbReference>
<feature type="coiled-coil region" evidence="1">
    <location>
        <begin position="541"/>
        <end position="589"/>
    </location>
</feature>
<dbReference type="GO" id="GO:0006302">
    <property type="term" value="P:double-strand break repair"/>
    <property type="evidence" value="ECO:0007669"/>
    <property type="project" value="InterPro"/>
</dbReference>
<evidence type="ECO:0000259" key="2">
    <source>
        <dbReference type="Pfam" id="PF13476"/>
    </source>
</evidence>
<evidence type="ECO:0000313" key="3">
    <source>
        <dbReference type="EMBL" id="KDN25778.1"/>
    </source>
</evidence>
<comment type="caution">
    <text evidence="3">The sequence shown here is derived from an EMBL/GenBank/DDBJ whole genome shotgun (WGS) entry which is preliminary data.</text>
</comment>
<gene>
    <name evidence="3" type="ORF">MBO_01240</name>
</gene>
<evidence type="ECO:0000256" key="1">
    <source>
        <dbReference type="SAM" id="Coils"/>
    </source>
</evidence>
<dbReference type="SUPFAM" id="SSF52540">
    <property type="entry name" value="P-loop containing nucleoside triphosphate hydrolases"/>
    <property type="match status" value="2"/>
</dbReference>
<reference evidence="3 4" key="1">
    <citation type="journal article" date="2014" name="Genome Announc.">
        <title>Draft Genome Sequence of Moraxella bovoculi Strain 237T (ATCC BAA-1259T) Isolated from a Calf with Infectious Bovine Keratoconjunctivitis.</title>
        <authorList>
            <person name="Calcutt M.J."/>
            <person name="Foecking M.F."/>
            <person name="Martin N.T."/>
            <person name="Mhlanga-Mutangadura T."/>
            <person name="Reilly T.J."/>
        </authorList>
    </citation>
    <scope>NUCLEOTIDE SEQUENCE [LARGE SCALE GENOMIC DNA]</scope>
    <source>
        <strain evidence="3 4">237</strain>
    </source>
</reference>
<dbReference type="OrthoDB" id="9795626at2"/>
<dbReference type="Gene3D" id="3.40.50.300">
    <property type="entry name" value="P-loop containing nucleotide triphosphate hydrolases"/>
    <property type="match status" value="2"/>
</dbReference>
<organism evidence="3 4">
    <name type="scientific">Moraxella bovoculi 237</name>
    <dbReference type="NCBI Taxonomy" id="743974"/>
    <lineage>
        <taxon>Bacteria</taxon>
        <taxon>Pseudomonadati</taxon>
        <taxon>Pseudomonadota</taxon>
        <taxon>Gammaproteobacteria</taxon>
        <taxon>Moraxellales</taxon>
        <taxon>Moraxellaceae</taxon>
        <taxon>Moraxella</taxon>
    </lineage>
</organism>
<evidence type="ECO:0000313" key="4">
    <source>
        <dbReference type="Proteomes" id="UP000035860"/>
    </source>
</evidence>
<feature type="coiled-coil region" evidence="1">
    <location>
        <begin position="835"/>
        <end position="900"/>
    </location>
</feature>
<dbReference type="Proteomes" id="UP000035860">
    <property type="component" value="Unassembled WGS sequence"/>
</dbReference>
<dbReference type="AlphaFoldDB" id="A0A066UNK3"/>
<feature type="domain" description="Rad50/SbcC-type AAA" evidence="2">
    <location>
        <begin position="5"/>
        <end position="268"/>
    </location>
</feature>
<feature type="coiled-coil region" evidence="1">
    <location>
        <begin position="362"/>
        <end position="403"/>
    </location>
</feature>
<proteinExistence type="predicted"/>
<protein>
    <submittedName>
        <fullName evidence="3">SMC protein-like protein</fullName>
    </submittedName>
</protein>
<feature type="coiled-coil region" evidence="1">
    <location>
        <begin position="197"/>
        <end position="276"/>
    </location>
</feature>
<keyword evidence="1" id="KW-0175">Coiled coil</keyword>
<dbReference type="InterPro" id="IPR027417">
    <property type="entry name" value="P-loop_NTPase"/>
</dbReference>
<keyword evidence="4" id="KW-1185">Reference proteome</keyword>
<dbReference type="eggNOG" id="COG0419">
    <property type="taxonomic scope" value="Bacteria"/>
</dbReference>
<sequence>MKILSLKFNNLNSLKGNWHIDFTDDAFVRDGIFAIIGQTGAGKTTILDAICLAIYGETPRINQISTTQNELMSLGAGECGAQVELQISGKMYRFTWQQRRAGGKADGKLQAVKREISQIKHVGDDGKILESKIKLCEKKAVEIMHMNFEQFTRSVMLAQGNFAAFLKADAGEKGAILEQITGTQIYGRIGTKAFELQKQKRQELTALQDRLDDSEIMADDEFNALKASIEADKAALHKNQDTLKDTETHIKKLEQKQTIEQKIQKLTQSLVEHEQAREHFKPKFAALELANNAFAIHDEYTKLSHLREQENQVRDDILKLESDLNHAQQSITESSIEQGNAAKNLKDVESEEAAAQPIFKQVRELDGQLSHLNEQKDRLNQTISQNNQNIQALNNNIQSLLNDQTKTNEILKELQDTLRYDVADLGQDLGRLNAEHIQLNSQIQEIQILNQDLNHHQAALEGLQNTIAQKRIDYQDAKTRLTNSQKNLELIQADFITLTRIQSPITAEAIMRYGMSINQKIQQQSQIKSTLTALKDPYDQYQLNQEQVAKLQTQIGNLTKQIGEIQNTAQQLGDELDKENKTLITLENAHALRLEVSILKKHLSNLQDGKPCPLCGAIDHPYADKHPHLHEEESLDAETIKHTKDKISTLNSSMQSNNQQLAVSNNNLDNLNKNLDDIIKQQPTLKQKMQEALDELSSIKNDFSFDINQLDDNLLNNLILQNQQTLAQLNSTHAKYQAQEPELTQAINNVGKYTQYFSNIKVEGETLKGNIANTQDIINQQTKHLNHALNKFKQSHFNIAHTLDKYDLTIRKGDFNTQFTVEILSNVSDDILDKINKLNQKYQTHQDAKIRYQESTRMLDGIKISLDNQQQQLDKLSLDSHSYQEKYTNIQDNISSLQAQRRTIFGDKIIDDEALLLRQKIQRGNEMLNKAVNAHNHHQNNALLLTEQLQSLNNKLNNLSQEAKQAADQFTFTLHKKGFDDEAAFLQACLNHNDRAKLSQEADAILYAIKRSKESLEEEHDNLNTLTQSITNKETLDELYSRRDDLQQQERESLQSLGKNQQILQSAAIAREKQNTLTNNIKRKQQDIQIWIKLNELIGSADGKKYRNFAQGLTLDLMLYYANQVLSRMNERYILKHGNADDRNSLEISIIDTHQGNEERSTKNLSGGESFIISLALALGLSMMSSDKVAIDSLFLDEGFGTLDEEILDIALSTLSALQEEGKMIGIISHVATLKERISTQILVHKGANGTSRLSGAGVISGG</sequence>
<dbReference type="PANTHER" id="PTHR32114:SF2">
    <property type="entry name" value="ABC TRANSPORTER ABCH.3"/>
    <property type="match status" value="1"/>
</dbReference>